<organism evidence="1 2">
    <name type="scientific">Agathobacter rectalis</name>
    <dbReference type="NCBI Taxonomy" id="39491"/>
    <lineage>
        <taxon>Bacteria</taxon>
        <taxon>Bacillati</taxon>
        <taxon>Bacillota</taxon>
        <taxon>Clostridia</taxon>
        <taxon>Lachnospirales</taxon>
        <taxon>Lachnospiraceae</taxon>
        <taxon>Agathobacter</taxon>
    </lineage>
</organism>
<evidence type="ECO:0000313" key="1">
    <source>
        <dbReference type="EMBL" id="MCC2748909.1"/>
    </source>
</evidence>
<comment type="caution">
    <text evidence="1">The sequence shown here is derived from an EMBL/GenBank/DDBJ whole genome shotgun (WGS) entry which is preliminary data.</text>
</comment>
<proteinExistence type="predicted"/>
<feature type="non-terminal residue" evidence="1">
    <location>
        <position position="82"/>
    </location>
</feature>
<dbReference type="Gene3D" id="3.90.550.10">
    <property type="entry name" value="Spore Coat Polysaccharide Biosynthesis Protein SpsA, Chain A"/>
    <property type="match status" value="1"/>
</dbReference>
<gene>
    <name evidence="1" type="ORF">LK487_18220</name>
</gene>
<evidence type="ECO:0000313" key="2">
    <source>
        <dbReference type="Proteomes" id="UP001197847"/>
    </source>
</evidence>
<protein>
    <submittedName>
        <fullName evidence="1">Uncharacterized protein</fullName>
    </submittedName>
</protein>
<dbReference type="Proteomes" id="UP001197847">
    <property type="component" value="Unassembled WGS sequence"/>
</dbReference>
<feature type="non-terminal residue" evidence="1">
    <location>
        <position position="1"/>
    </location>
</feature>
<dbReference type="EMBL" id="JAJFBX010000311">
    <property type="protein sequence ID" value="MCC2748909.1"/>
    <property type="molecule type" value="Genomic_DNA"/>
</dbReference>
<sequence length="82" mass="9544">LVSGKYEHVVEVEYVYQDVEMIPEEKRNPKRKALYGSVRAVLMGEELIDSPFGVINAVNFYQRESFELLYNNLVMLGEADYH</sequence>
<dbReference type="AlphaFoldDB" id="A0AAW4WQL7"/>
<dbReference type="InterPro" id="IPR029044">
    <property type="entry name" value="Nucleotide-diphossugar_trans"/>
</dbReference>
<name>A0AAW4WQL7_9FIRM</name>
<reference evidence="1" key="1">
    <citation type="submission" date="2021-10" db="EMBL/GenBank/DDBJ databases">
        <title>Collection of gut derived symbiotic bacterial strains cultured from healthy donors.</title>
        <authorList>
            <person name="Lin H."/>
            <person name="Littmann E."/>
            <person name="Claire K."/>
            <person name="Pamer E."/>
        </authorList>
    </citation>
    <scope>NUCLEOTIDE SEQUENCE</scope>
    <source>
        <strain evidence="1">MSK.22.92</strain>
    </source>
</reference>
<accession>A0AAW4WQL7</accession>